<organism evidence="2 3">
    <name type="scientific">Lipomyces tetrasporus</name>
    <dbReference type="NCBI Taxonomy" id="54092"/>
    <lineage>
        <taxon>Eukaryota</taxon>
        <taxon>Fungi</taxon>
        <taxon>Dikarya</taxon>
        <taxon>Ascomycota</taxon>
        <taxon>Saccharomycotina</taxon>
        <taxon>Lipomycetes</taxon>
        <taxon>Lipomycetales</taxon>
        <taxon>Lipomycetaceae</taxon>
        <taxon>Lipomyces</taxon>
    </lineage>
</organism>
<dbReference type="SUPFAM" id="SSF52218">
    <property type="entry name" value="Flavoproteins"/>
    <property type="match status" value="1"/>
</dbReference>
<proteinExistence type="predicted"/>
<dbReference type="RefSeq" id="XP_056040601.1">
    <property type="nucleotide sequence ID" value="XM_056190605.1"/>
</dbReference>
<dbReference type="GO" id="GO:0010181">
    <property type="term" value="F:FMN binding"/>
    <property type="evidence" value="ECO:0007669"/>
    <property type="project" value="TreeGrafter"/>
</dbReference>
<keyword evidence="3" id="KW-1185">Reference proteome</keyword>
<dbReference type="EMBL" id="JARPMG010000012">
    <property type="protein sequence ID" value="KAJ8097151.1"/>
    <property type="molecule type" value="Genomic_DNA"/>
</dbReference>
<dbReference type="GeneID" id="80885771"/>
<gene>
    <name evidence="2" type="ORF">POJ06DRAFT_297551</name>
</gene>
<dbReference type="InterPro" id="IPR050712">
    <property type="entry name" value="NAD(P)H-dep_reductase"/>
</dbReference>
<dbReference type="PANTHER" id="PTHR30543">
    <property type="entry name" value="CHROMATE REDUCTASE"/>
    <property type="match status" value="1"/>
</dbReference>
<name>A0AAD7VPT2_9ASCO</name>
<protein>
    <submittedName>
        <fullName evidence="2">Flavoprotein-like protein</fullName>
    </submittedName>
</protein>
<dbReference type="InterPro" id="IPR005025">
    <property type="entry name" value="FMN_Rdtase-like_dom"/>
</dbReference>
<dbReference type="AlphaFoldDB" id="A0AAD7VPT2"/>
<dbReference type="InterPro" id="IPR029039">
    <property type="entry name" value="Flavoprotein-like_sf"/>
</dbReference>
<sequence>MTENKVAIVISSTRTPRVGDKVAQFVQAVLAEHDTSGNPTLSLVDVADYKLPVYDEPVLPSMVPAKAQFSHEHSKAWSAAMLEFSGYIFVTPEYNYGIPGSTKNAIDYLYHEVQGKPALIVSYGIYGGLLASDALKQTLEGMKLLLCSTRVALPFYGGAGPDLFAAAGNGVIGDDTLALWTTDKKESIIKGFEELKEKLLVTVSQPEVSGSVA</sequence>
<accession>A0AAD7VPT2</accession>
<dbReference type="GO" id="GO:0016491">
    <property type="term" value="F:oxidoreductase activity"/>
    <property type="evidence" value="ECO:0007669"/>
    <property type="project" value="InterPro"/>
</dbReference>
<dbReference type="PANTHER" id="PTHR30543:SF21">
    <property type="entry name" value="NAD(P)H-DEPENDENT FMN REDUCTASE LOT6"/>
    <property type="match status" value="1"/>
</dbReference>
<comment type="caution">
    <text evidence="2">The sequence shown here is derived from an EMBL/GenBank/DDBJ whole genome shotgun (WGS) entry which is preliminary data.</text>
</comment>
<evidence type="ECO:0000313" key="2">
    <source>
        <dbReference type="EMBL" id="KAJ8097151.1"/>
    </source>
</evidence>
<dbReference type="Pfam" id="PF03358">
    <property type="entry name" value="FMN_red"/>
    <property type="match status" value="1"/>
</dbReference>
<evidence type="ECO:0000313" key="3">
    <source>
        <dbReference type="Proteomes" id="UP001217417"/>
    </source>
</evidence>
<feature type="domain" description="NADPH-dependent FMN reductase-like" evidence="1">
    <location>
        <begin position="5"/>
        <end position="152"/>
    </location>
</feature>
<reference evidence="2" key="1">
    <citation type="submission" date="2023-03" db="EMBL/GenBank/DDBJ databases">
        <title>Near-Complete genome sequence of Lipomyces tetrasporous NRRL Y-64009, an oleaginous yeast capable of growing on lignocellulosic hydrolysates.</title>
        <authorList>
            <consortium name="Lawrence Berkeley National Laboratory"/>
            <person name="Jagtap S.S."/>
            <person name="Liu J.-J."/>
            <person name="Walukiewicz H.E."/>
            <person name="Pangilinan J."/>
            <person name="Lipzen A."/>
            <person name="Ahrendt S."/>
            <person name="Koriabine M."/>
            <person name="Cobaugh K."/>
            <person name="Salamov A."/>
            <person name="Yoshinaga Y."/>
            <person name="Ng V."/>
            <person name="Daum C."/>
            <person name="Grigoriev I.V."/>
            <person name="Slininger P.J."/>
            <person name="Dien B.S."/>
            <person name="Jin Y.-S."/>
            <person name="Rao C.V."/>
        </authorList>
    </citation>
    <scope>NUCLEOTIDE SEQUENCE</scope>
    <source>
        <strain evidence="2">NRRL Y-64009</strain>
    </source>
</reference>
<evidence type="ECO:0000259" key="1">
    <source>
        <dbReference type="Pfam" id="PF03358"/>
    </source>
</evidence>
<dbReference type="GO" id="GO:0005829">
    <property type="term" value="C:cytosol"/>
    <property type="evidence" value="ECO:0007669"/>
    <property type="project" value="TreeGrafter"/>
</dbReference>
<dbReference type="Proteomes" id="UP001217417">
    <property type="component" value="Unassembled WGS sequence"/>
</dbReference>
<dbReference type="Gene3D" id="3.40.50.360">
    <property type="match status" value="1"/>
</dbReference>